<proteinExistence type="predicted"/>
<name>A0ABV9GJQ3_9BACL</name>
<organism evidence="1 2">
    <name type="scientific">Camelliibacillus cellulosilyticus</name>
    <dbReference type="NCBI Taxonomy" id="2174486"/>
    <lineage>
        <taxon>Bacteria</taxon>
        <taxon>Bacillati</taxon>
        <taxon>Bacillota</taxon>
        <taxon>Bacilli</taxon>
        <taxon>Bacillales</taxon>
        <taxon>Sporolactobacillaceae</taxon>
        <taxon>Camelliibacillus</taxon>
    </lineage>
</organism>
<sequence length="73" mass="8578">MYTIVPLEIVFNEDEEEQPKKRKMIDVGAMKLEVEQSSETEYQILRIISSNPYDYLDSRYQPGNKLALQPLLK</sequence>
<dbReference type="Proteomes" id="UP001596022">
    <property type="component" value="Unassembled WGS sequence"/>
</dbReference>
<evidence type="ECO:0000313" key="2">
    <source>
        <dbReference type="Proteomes" id="UP001596022"/>
    </source>
</evidence>
<reference evidence="2" key="1">
    <citation type="journal article" date="2019" name="Int. J. Syst. Evol. Microbiol.">
        <title>The Global Catalogue of Microorganisms (GCM) 10K type strain sequencing project: providing services to taxonomists for standard genome sequencing and annotation.</title>
        <authorList>
            <consortium name="The Broad Institute Genomics Platform"/>
            <consortium name="The Broad Institute Genome Sequencing Center for Infectious Disease"/>
            <person name="Wu L."/>
            <person name="Ma J."/>
        </authorList>
    </citation>
    <scope>NUCLEOTIDE SEQUENCE [LARGE SCALE GENOMIC DNA]</scope>
    <source>
        <strain evidence="2">CGMCC 1.16306</strain>
    </source>
</reference>
<accession>A0ABV9GJQ3</accession>
<gene>
    <name evidence="1" type="ORF">ACFO4N_01495</name>
</gene>
<dbReference type="EMBL" id="JBHSFW010000001">
    <property type="protein sequence ID" value="MFC4617400.1"/>
    <property type="molecule type" value="Genomic_DNA"/>
</dbReference>
<protein>
    <submittedName>
        <fullName evidence="1">YlzJ-like family protein</fullName>
    </submittedName>
</protein>
<comment type="caution">
    <text evidence="1">The sequence shown here is derived from an EMBL/GenBank/DDBJ whole genome shotgun (WGS) entry which is preliminary data.</text>
</comment>
<dbReference type="Pfam" id="PF14035">
    <property type="entry name" value="YlzJ"/>
    <property type="match status" value="1"/>
</dbReference>
<keyword evidence="2" id="KW-1185">Reference proteome</keyword>
<dbReference type="InterPro" id="IPR025619">
    <property type="entry name" value="YlzJ"/>
</dbReference>
<evidence type="ECO:0000313" key="1">
    <source>
        <dbReference type="EMBL" id="MFC4617400.1"/>
    </source>
</evidence>